<sequence length="193" mass="22496">LNDTLFDQCILKSNPTWTDQMRNLLNPHYDPLKKCDRSYRPWSTLDPDGRVSIRSEFRDAKCRARPILLKTEYTNAYGRWYGIEERHVFENDIVEVECTRSGKVSYKFLHSQIWTGEKRCITPPGTGSSEEKKQKPPSVYIMLMDSFGASHAKRVFPKTLQYLKEKFEAVEMHHMNKVGENSRPNGIAFLFGK</sequence>
<organism evidence="1 2">
    <name type="scientific">Pristionchus entomophagus</name>
    <dbReference type="NCBI Taxonomy" id="358040"/>
    <lineage>
        <taxon>Eukaryota</taxon>
        <taxon>Metazoa</taxon>
        <taxon>Ecdysozoa</taxon>
        <taxon>Nematoda</taxon>
        <taxon>Chromadorea</taxon>
        <taxon>Rhabditida</taxon>
        <taxon>Rhabditina</taxon>
        <taxon>Diplogasteromorpha</taxon>
        <taxon>Diplogasteroidea</taxon>
        <taxon>Neodiplogasteridae</taxon>
        <taxon>Pristionchus</taxon>
    </lineage>
</organism>
<dbReference type="EMBL" id="BTSX01000003">
    <property type="protein sequence ID" value="GMS88874.1"/>
    <property type="molecule type" value="Genomic_DNA"/>
</dbReference>
<dbReference type="AlphaFoldDB" id="A0AAV5T5H6"/>
<reference evidence="1" key="1">
    <citation type="submission" date="2023-10" db="EMBL/GenBank/DDBJ databases">
        <title>Genome assembly of Pristionchus species.</title>
        <authorList>
            <person name="Yoshida K."/>
            <person name="Sommer R.J."/>
        </authorList>
    </citation>
    <scope>NUCLEOTIDE SEQUENCE</scope>
    <source>
        <strain evidence="1">RS0144</strain>
    </source>
</reference>
<evidence type="ECO:0000313" key="2">
    <source>
        <dbReference type="Proteomes" id="UP001432027"/>
    </source>
</evidence>
<feature type="non-terminal residue" evidence="1">
    <location>
        <position position="193"/>
    </location>
</feature>
<evidence type="ECO:0000313" key="1">
    <source>
        <dbReference type="EMBL" id="GMS88874.1"/>
    </source>
</evidence>
<protein>
    <submittedName>
        <fullName evidence="1">Uncharacterized protein</fullName>
    </submittedName>
</protein>
<accession>A0AAV5T5H6</accession>
<dbReference type="InterPro" id="IPR004245">
    <property type="entry name" value="DUF229"/>
</dbReference>
<dbReference type="Proteomes" id="UP001432027">
    <property type="component" value="Unassembled WGS sequence"/>
</dbReference>
<dbReference type="PANTHER" id="PTHR10974">
    <property type="entry name" value="FI08016P-RELATED"/>
    <property type="match status" value="1"/>
</dbReference>
<dbReference type="Pfam" id="PF02995">
    <property type="entry name" value="DUF229"/>
    <property type="match status" value="1"/>
</dbReference>
<feature type="non-terminal residue" evidence="1">
    <location>
        <position position="1"/>
    </location>
</feature>
<dbReference type="GO" id="GO:0005615">
    <property type="term" value="C:extracellular space"/>
    <property type="evidence" value="ECO:0007669"/>
    <property type="project" value="TreeGrafter"/>
</dbReference>
<dbReference type="PANTHER" id="PTHR10974:SF75">
    <property type="entry name" value="SULFATASE DOMAIN-CONTAINING PROTEIN"/>
    <property type="match status" value="1"/>
</dbReference>
<gene>
    <name evidence="1" type="ORF">PENTCL1PPCAC_11049</name>
</gene>
<name>A0AAV5T5H6_9BILA</name>
<proteinExistence type="predicted"/>
<keyword evidence="2" id="KW-1185">Reference proteome</keyword>
<comment type="caution">
    <text evidence="1">The sequence shown here is derived from an EMBL/GenBank/DDBJ whole genome shotgun (WGS) entry which is preliminary data.</text>
</comment>